<keyword evidence="2" id="KW-1185">Reference proteome</keyword>
<accession>A0ABQ5QR37</accession>
<evidence type="ECO:0000313" key="1">
    <source>
        <dbReference type="EMBL" id="GLH96722.1"/>
    </source>
</evidence>
<name>A0ABQ5QR37_9ACTN</name>
<dbReference type="EMBL" id="BSDI01000007">
    <property type="protein sequence ID" value="GLH96722.1"/>
    <property type="molecule type" value="Genomic_DNA"/>
</dbReference>
<comment type="caution">
    <text evidence="1">The sequence shown here is derived from an EMBL/GenBank/DDBJ whole genome shotgun (WGS) entry which is preliminary data.</text>
</comment>
<gene>
    <name evidence="1" type="ORF">Pa4123_19960</name>
</gene>
<sequence length="297" mass="31112">MRIPYIGSGPYCYANSLAMVMGSHAPEPSAIEVLTGSPFGATFIAGLPYFSPAGWDPDIGLTPAITALGWTCDRTAGGTATEAIGRLREACEAGPVLVGPVEFGLLRYVPGMDGPIGSDHFVVVLTVDDATVTLHDPHGHPYVTLPLEAFVAAWRAETVPYPSTPFTMRAGFRRVDDVNAETALRGSLPGAARWLDASPDAGGTVERIADLVAAGPDAQTHGHLVHFAVRVGARRLADASAWLGRIGYDTAAEITDAQARLLGGVQYDLVAGDHLTAAAALRKLASTYAQLRAALAR</sequence>
<proteinExistence type="predicted"/>
<protein>
    <recommendedName>
        <fullName evidence="3">Peptidase C39-like domain-containing protein</fullName>
    </recommendedName>
</protein>
<evidence type="ECO:0008006" key="3">
    <source>
        <dbReference type="Google" id="ProtNLM"/>
    </source>
</evidence>
<reference evidence="1" key="1">
    <citation type="submission" date="2022-12" db="EMBL/GenBank/DDBJ databases">
        <title>New Phytohabitans aurantiacus sp. RD004123 nov., an actinomycete isolated from soil.</title>
        <authorList>
            <person name="Triningsih D.W."/>
            <person name="Harunari E."/>
            <person name="Igarashi Y."/>
        </authorList>
    </citation>
    <scope>NUCLEOTIDE SEQUENCE</scope>
    <source>
        <strain evidence="1">RD004123</strain>
    </source>
</reference>
<dbReference type="Proteomes" id="UP001144280">
    <property type="component" value="Unassembled WGS sequence"/>
</dbReference>
<dbReference type="RefSeq" id="WP_281893997.1">
    <property type="nucleotide sequence ID" value="NZ_BSDI01000007.1"/>
</dbReference>
<evidence type="ECO:0000313" key="2">
    <source>
        <dbReference type="Proteomes" id="UP001144280"/>
    </source>
</evidence>
<organism evidence="1 2">
    <name type="scientific">Phytohabitans aurantiacus</name>
    <dbReference type="NCBI Taxonomy" id="3016789"/>
    <lineage>
        <taxon>Bacteria</taxon>
        <taxon>Bacillati</taxon>
        <taxon>Actinomycetota</taxon>
        <taxon>Actinomycetes</taxon>
        <taxon>Micromonosporales</taxon>
        <taxon>Micromonosporaceae</taxon>
    </lineage>
</organism>